<protein>
    <submittedName>
        <fullName evidence="1">Uncharacterized protein</fullName>
    </submittedName>
</protein>
<gene>
    <name evidence="1" type="ORF">K0504_18085</name>
</gene>
<dbReference type="RefSeq" id="WP_220105566.1">
    <property type="nucleotide sequence ID" value="NZ_JAHZSS010000035.1"/>
</dbReference>
<proteinExistence type="predicted"/>
<keyword evidence="2" id="KW-1185">Reference proteome</keyword>
<sequence>MTDKFTRKPFLPVLKDAVGYTRLAKSSVQDQSNNLHAKGAILHCAFTVEALANNLIQFVKIRARLADSIDRLDAIGKIELFSMLIPKPRSFDRGANCIQTLDQLIKVRNWYVHPKVVTGELNEGATGLETLNGRELDRLGISFSPDSWTGEDASKVMKALVVALDQLLLGMLNLEMKSMFCMFYDHVNIQGRSGPLVTNDSEWALWLESDLGCRPLFFCEHIQERVKQLLS</sequence>
<organism evidence="1 2">
    <name type="scientific">Neiella holothuriorum</name>
    <dbReference type="NCBI Taxonomy" id="2870530"/>
    <lineage>
        <taxon>Bacteria</taxon>
        <taxon>Pseudomonadati</taxon>
        <taxon>Pseudomonadota</taxon>
        <taxon>Gammaproteobacteria</taxon>
        <taxon>Alteromonadales</taxon>
        <taxon>Echinimonadaceae</taxon>
        <taxon>Neiella</taxon>
    </lineage>
</organism>
<reference evidence="1" key="1">
    <citation type="submission" date="2021-07" db="EMBL/GenBank/DDBJ databases">
        <title>Neiella marina sp. nov., isolated from the intestinal content of sea cucumber Apostichopus japonicus.</title>
        <authorList>
            <person name="Bai X."/>
        </authorList>
    </citation>
    <scope>NUCLEOTIDE SEQUENCE</scope>
    <source>
        <strain evidence="1">126</strain>
    </source>
</reference>
<evidence type="ECO:0000313" key="1">
    <source>
        <dbReference type="EMBL" id="MBW8192945.1"/>
    </source>
</evidence>
<name>A0ABS7EKY6_9GAMM</name>
<dbReference type="EMBL" id="JAHZSS010000035">
    <property type="protein sequence ID" value="MBW8192945.1"/>
    <property type="molecule type" value="Genomic_DNA"/>
</dbReference>
<evidence type="ECO:0000313" key="2">
    <source>
        <dbReference type="Proteomes" id="UP001166251"/>
    </source>
</evidence>
<dbReference type="Proteomes" id="UP001166251">
    <property type="component" value="Unassembled WGS sequence"/>
</dbReference>
<accession>A0ABS7EKY6</accession>
<comment type="caution">
    <text evidence="1">The sequence shown here is derived from an EMBL/GenBank/DDBJ whole genome shotgun (WGS) entry which is preliminary data.</text>
</comment>